<reference evidence="1" key="1">
    <citation type="submission" date="2021-01" db="EMBL/GenBank/DDBJ databases">
        <title>Metabolic potential, ecology and presence of endohyphal bacteria is reflected in genomic diversity of Mucoromycotina.</title>
        <authorList>
            <person name="Muszewska A."/>
            <person name="Okrasinska A."/>
            <person name="Steczkiewicz K."/>
            <person name="Drgas O."/>
            <person name="Orlowska M."/>
            <person name="Perlinska-Lenart U."/>
            <person name="Aleksandrzak-Piekarczyk T."/>
            <person name="Szatraj K."/>
            <person name="Zielenkiewicz U."/>
            <person name="Pilsyk S."/>
            <person name="Malc E."/>
            <person name="Mieczkowski P."/>
            <person name="Kruszewska J.S."/>
            <person name="Biernat P."/>
            <person name="Pawlowska J."/>
        </authorList>
    </citation>
    <scope>NUCLEOTIDE SEQUENCE</scope>
    <source>
        <strain evidence="1">WA0000018081</strain>
    </source>
</reference>
<protein>
    <submittedName>
        <fullName evidence="1">Uncharacterized protein</fullName>
    </submittedName>
</protein>
<accession>A0A8H7SSY6</accession>
<organism evidence="1 2">
    <name type="scientific">Thamnidium elegans</name>
    <dbReference type="NCBI Taxonomy" id="101142"/>
    <lineage>
        <taxon>Eukaryota</taxon>
        <taxon>Fungi</taxon>
        <taxon>Fungi incertae sedis</taxon>
        <taxon>Mucoromycota</taxon>
        <taxon>Mucoromycotina</taxon>
        <taxon>Mucoromycetes</taxon>
        <taxon>Mucorales</taxon>
        <taxon>Mucorineae</taxon>
        <taxon>Mucoraceae</taxon>
        <taxon>Thamnidium</taxon>
    </lineage>
</organism>
<keyword evidence="2" id="KW-1185">Reference proteome</keyword>
<name>A0A8H7SSY6_9FUNG</name>
<dbReference type="InterPro" id="IPR043472">
    <property type="entry name" value="Macro_dom-like"/>
</dbReference>
<gene>
    <name evidence="1" type="ORF">INT48_005284</name>
</gene>
<dbReference type="SUPFAM" id="SSF52949">
    <property type="entry name" value="Macro domain-like"/>
    <property type="match status" value="1"/>
</dbReference>
<dbReference type="PANTHER" id="PTHR12521">
    <property type="entry name" value="PROTEIN C6ORF130"/>
    <property type="match status" value="1"/>
</dbReference>
<dbReference type="AlphaFoldDB" id="A0A8H7SSY6"/>
<dbReference type="InterPro" id="IPR050892">
    <property type="entry name" value="ADP-ribose_metab_enzymes"/>
</dbReference>
<evidence type="ECO:0000313" key="2">
    <source>
        <dbReference type="Proteomes" id="UP000613177"/>
    </source>
</evidence>
<proteinExistence type="predicted"/>
<evidence type="ECO:0000313" key="1">
    <source>
        <dbReference type="EMBL" id="KAG2233838.1"/>
    </source>
</evidence>
<dbReference type="Gene3D" id="3.40.220.10">
    <property type="entry name" value="Leucine Aminopeptidase, subunit E, domain 1"/>
    <property type="match status" value="1"/>
</dbReference>
<dbReference type="PANTHER" id="PTHR12521:SF0">
    <property type="entry name" value="ADP-RIBOSE GLYCOHYDROLASE OARD1"/>
    <property type="match status" value="1"/>
</dbReference>
<sequence>MTFDFEEKQGDLFESIVPTDSVVLCVTEDLKLASKGVTGSIRQRLANQLSQAHKKSVGQVGYFTLQQKRHVFYLVTRQKSYNKPSVNDIETCLIELRKVCEKLNVYNLALPRELEGLQEKYLKDVLFNVFQGWPDYFADSSLVVKVLQSSTFIKLLTESIIKKDCPNFSFVQVEFLGNGSYFVLYMAQSCAILLEIQSNITKISMKQSVKKCLEIFYRFDIQHLLVILCTDKISSSVRSLLSATLENSHWQILDSTVWAEKCLIVLKDAINSSEDESNKLDPLVVFAIYFSDDKMQKQKLRDAGNPIMRDISDC</sequence>
<dbReference type="GO" id="GO:0140291">
    <property type="term" value="P:peptidyl-glutamate ADP-deribosylation"/>
    <property type="evidence" value="ECO:0007669"/>
    <property type="project" value="TreeGrafter"/>
</dbReference>
<dbReference type="EMBL" id="JAEPRE010000068">
    <property type="protein sequence ID" value="KAG2233838.1"/>
    <property type="molecule type" value="Genomic_DNA"/>
</dbReference>
<dbReference type="Proteomes" id="UP000613177">
    <property type="component" value="Unassembled WGS sequence"/>
</dbReference>
<comment type="caution">
    <text evidence="1">The sequence shown here is derived from an EMBL/GenBank/DDBJ whole genome shotgun (WGS) entry which is preliminary data.</text>
</comment>